<dbReference type="InterPro" id="IPR053154">
    <property type="entry name" value="c-di-AMP_regulator"/>
</dbReference>
<name>A0A399CXE8_9BACT</name>
<protein>
    <recommendedName>
        <fullName evidence="4">YbbR-like domain-containing protein</fullName>
    </recommendedName>
</protein>
<dbReference type="InterPro" id="IPR012505">
    <property type="entry name" value="YbbR"/>
</dbReference>
<keyword evidence="1" id="KW-1133">Transmembrane helix</keyword>
<reference evidence="2 3" key="1">
    <citation type="journal article" date="2015" name="Int. J. Syst. Evol. Microbiol.">
        <title>Mariniphaga sediminis sp. nov., isolated from coastal sediment.</title>
        <authorList>
            <person name="Wang F.Q."/>
            <person name="Shen Q.Y."/>
            <person name="Chen G.J."/>
            <person name="Du Z.J."/>
        </authorList>
    </citation>
    <scope>NUCLEOTIDE SEQUENCE [LARGE SCALE GENOMIC DNA]</scope>
    <source>
        <strain evidence="2 3">SY21</strain>
    </source>
</reference>
<proteinExistence type="predicted"/>
<dbReference type="OrthoDB" id="1115707at2"/>
<dbReference type="PANTHER" id="PTHR37804">
    <property type="entry name" value="CDAA REGULATORY PROTEIN CDAR"/>
    <property type="match status" value="1"/>
</dbReference>
<sequence>MKIERNKIISKLLDYTRPGKLKNDRQIIVFAICVLIATVLWFLNALEKDYSSTLTYSVKYVNPPEELFLANTPPSKLELNVQAHGFTLLRHKLAFSFSPIVIDLTEIRNNMENGGNTVRMSTENLVKLANNQVSKEISVVDVSPQTISLIFDSLATKSVSVLPQVTSGFKPQFYQKGEISVKPESLLISGPSAILDTIYSLHTELKTFSGLDATVESRVRVVHPDNIKISPNEVLLHIPVEKFTEKELSLPVQVINMPEGLGLKLFPAQISVLFLVGLSDYENISPTDFRVVVDYQKISSGHETLDVAIDVKPPFIQLLKVSPEEVEFLIETE</sequence>
<keyword evidence="3" id="KW-1185">Reference proteome</keyword>
<organism evidence="2 3">
    <name type="scientific">Mariniphaga sediminis</name>
    <dbReference type="NCBI Taxonomy" id="1628158"/>
    <lineage>
        <taxon>Bacteria</taxon>
        <taxon>Pseudomonadati</taxon>
        <taxon>Bacteroidota</taxon>
        <taxon>Bacteroidia</taxon>
        <taxon>Marinilabiliales</taxon>
        <taxon>Prolixibacteraceae</taxon>
        <taxon>Mariniphaga</taxon>
    </lineage>
</organism>
<dbReference type="Pfam" id="PF07949">
    <property type="entry name" value="YbbR"/>
    <property type="match status" value="1"/>
</dbReference>
<feature type="transmembrane region" description="Helical" evidence="1">
    <location>
        <begin position="27"/>
        <end position="46"/>
    </location>
</feature>
<dbReference type="Gene3D" id="2.170.120.40">
    <property type="entry name" value="YbbR-like domain"/>
    <property type="match status" value="1"/>
</dbReference>
<dbReference type="Proteomes" id="UP000266441">
    <property type="component" value="Unassembled WGS sequence"/>
</dbReference>
<dbReference type="AlphaFoldDB" id="A0A399CXE8"/>
<dbReference type="PANTHER" id="PTHR37804:SF1">
    <property type="entry name" value="CDAA REGULATORY PROTEIN CDAR"/>
    <property type="match status" value="1"/>
</dbReference>
<evidence type="ECO:0000313" key="2">
    <source>
        <dbReference type="EMBL" id="RIH64415.1"/>
    </source>
</evidence>
<accession>A0A399CXE8</accession>
<evidence type="ECO:0000313" key="3">
    <source>
        <dbReference type="Proteomes" id="UP000266441"/>
    </source>
</evidence>
<evidence type="ECO:0000256" key="1">
    <source>
        <dbReference type="SAM" id="Phobius"/>
    </source>
</evidence>
<keyword evidence="1" id="KW-0812">Transmembrane</keyword>
<dbReference type="EMBL" id="QWET01000011">
    <property type="protein sequence ID" value="RIH64415.1"/>
    <property type="molecule type" value="Genomic_DNA"/>
</dbReference>
<evidence type="ECO:0008006" key="4">
    <source>
        <dbReference type="Google" id="ProtNLM"/>
    </source>
</evidence>
<comment type="caution">
    <text evidence="2">The sequence shown here is derived from an EMBL/GenBank/DDBJ whole genome shotgun (WGS) entry which is preliminary data.</text>
</comment>
<dbReference type="Gene3D" id="2.170.120.30">
    <property type="match status" value="1"/>
</dbReference>
<gene>
    <name evidence="2" type="ORF">D1164_15100</name>
</gene>
<dbReference type="RefSeq" id="WP_119350840.1">
    <property type="nucleotide sequence ID" value="NZ_QWET01000011.1"/>
</dbReference>
<keyword evidence="1" id="KW-0472">Membrane</keyword>